<dbReference type="Gene3D" id="3.40.50.150">
    <property type="entry name" value="Vaccinia Virus protein VP39"/>
    <property type="match status" value="1"/>
</dbReference>
<dbReference type="PANTHER" id="PTHR43460:SF1">
    <property type="entry name" value="METHYLTRANSFERASE TYPE 11 DOMAIN-CONTAINING PROTEIN"/>
    <property type="match status" value="1"/>
</dbReference>
<evidence type="ECO:0000256" key="2">
    <source>
        <dbReference type="PIRSR" id="PIRSR018249-2"/>
    </source>
</evidence>
<feature type="binding site" evidence="1">
    <location>
        <position position="26"/>
    </location>
    <ligand>
        <name>Zn(2+)</name>
        <dbReference type="ChEBI" id="CHEBI:29105"/>
    </ligand>
</feature>
<evidence type="ECO:0000256" key="1">
    <source>
        <dbReference type="PIRSR" id="PIRSR018249-1"/>
    </source>
</evidence>
<dbReference type="AlphaFoldDB" id="A0A6G9QJM4"/>
<protein>
    <submittedName>
        <fullName evidence="5">23S rRNA (Guanine(745)-N(1))-methyltransferase</fullName>
        <ecNumber evidence="5">2.1.1.187</ecNumber>
    </submittedName>
</protein>
<evidence type="ECO:0000313" key="5">
    <source>
        <dbReference type="EMBL" id="QIR14343.1"/>
    </source>
</evidence>
<proteinExistence type="predicted"/>
<name>A0A6G9QJM4_9GAMM</name>
<dbReference type="NCBIfam" id="NF008300">
    <property type="entry name" value="PRK11088.1"/>
    <property type="match status" value="1"/>
</dbReference>
<dbReference type="Pfam" id="PF13847">
    <property type="entry name" value="Methyltransf_31"/>
    <property type="match status" value="1"/>
</dbReference>
<keyword evidence="5" id="KW-0808">Transferase</keyword>
<dbReference type="SUPFAM" id="SSF53335">
    <property type="entry name" value="S-adenosyl-L-methionine-dependent methyltransferases"/>
    <property type="match status" value="1"/>
</dbReference>
<evidence type="ECO:0000259" key="4">
    <source>
        <dbReference type="Pfam" id="PF21302"/>
    </source>
</evidence>
<accession>A0A6G9QJM4</accession>
<dbReference type="Proteomes" id="UP000502608">
    <property type="component" value="Chromosome"/>
</dbReference>
<feature type="binding site" evidence="2">
    <location>
        <begin position="96"/>
        <end position="97"/>
    </location>
    <ligand>
        <name>S-adenosyl-L-methionine</name>
        <dbReference type="ChEBI" id="CHEBI:59789"/>
    </ligand>
</feature>
<feature type="binding site" evidence="1">
    <location>
        <position position="5"/>
    </location>
    <ligand>
        <name>Zn(2+)</name>
        <dbReference type="ChEBI" id="CHEBI:29105"/>
    </ligand>
</feature>
<reference evidence="5 6" key="1">
    <citation type="submission" date="2020-03" db="EMBL/GenBank/DDBJ databases">
        <title>Complete genome sequence of Shewanella sp.</title>
        <authorList>
            <person name="Kim Y.-S."/>
            <person name="Kim S.-J."/>
            <person name="Jung H.-K."/>
            <person name="Kim K.-H."/>
        </authorList>
    </citation>
    <scope>NUCLEOTIDE SEQUENCE [LARGE SCALE GENOMIC DNA]</scope>
    <source>
        <strain evidence="5 6">PN3F2</strain>
    </source>
</reference>
<dbReference type="CDD" id="cd02440">
    <property type="entry name" value="AdoMet_MTases"/>
    <property type="match status" value="1"/>
</dbReference>
<feature type="binding site" evidence="1">
    <location>
        <position position="8"/>
    </location>
    <ligand>
        <name>Zn(2+)</name>
        <dbReference type="ChEBI" id="CHEBI:29105"/>
    </ligand>
</feature>
<dbReference type="GO" id="GO:0046872">
    <property type="term" value="F:metal ion binding"/>
    <property type="evidence" value="ECO:0007669"/>
    <property type="project" value="UniProtKB-KW"/>
</dbReference>
<feature type="domain" description="23S rRNA (guanine(745)-N(1))-methyltransferase N-terminal" evidence="4">
    <location>
        <begin position="3"/>
        <end position="47"/>
    </location>
</feature>
<dbReference type="RefSeq" id="WP_167677007.1">
    <property type="nucleotide sequence ID" value="NZ_CP050313.1"/>
</dbReference>
<feature type="binding site" evidence="1">
    <location>
        <position position="22"/>
    </location>
    <ligand>
        <name>Zn(2+)</name>
        <dbReference type="ChEBI" id="CHEBI:29105"/>
    </ligand>
</feature>
<dbReference type="KEGG" id="saes:HBH39_07460"/>
<feature type="binding site" evidence="2">
    <location>
        <position position="200"/>
    </location>
    <ligand>
        <name>S-adenosyl-L-methionine</name>
        <dbReference type="ChEBI" id="CHEBI:59789"/>
    </ligand>
</feature>
<organism evidence="5 6">
    <name type="scientific">Shewanella aestuarii</name>
    <dbReference type="NCBI Taxonomy" id="1028752"/>
    <lineage>
        <taxon>Bacteria</taxon>
        <taxon>Pseudomonadati</taxon>
        <taxon>Pseudomonadota</taxon>
        <taxon>Gammaproteobacteria</taxon>
        <taxon>Alteromonadales</taxon>
        <taxon>Shewanellaceae</taxon>
        <taxon>Shewanella</taxon>
    </lineage>
</organism>
<dbReference type="Pfam" id="PF21302">
    <property type="entry name" value="Zn_ribbon_RlmA"/>
    <property type="match status" value="1"/>
</dbReference>
<dbReference type="PIRSF" id="PIRSF018249">
    <property type="entry name" value="MyrA_prd"/>
    <property type="match status" value="1"/>
</dbReference>
<gene>
    <name evidence="5" type="primary">rlmA</name>
    <name evidence="5" type="ORF">HBH39_07460</name>
</gene>
<sequence>MPYICPICQQDLSLLQTKNWVCCNNHQFDKAKEGYVNLLPVQKKKSKDPGDNKEMMLARREFLNKGYYQALSDKVNSLALKHQPQAAMVLDIGCGEGYYSHRLVDALQAHNQRNMIHNASEYSTRACQLYGLDISKTAIKYAAKRYPDMNFCVASVFEMPFADNFFDLAIRIYAPSKVEELQRVIKPDGILITVSPGPKHHFAIKQKIYAEPRLHSQESLILEGFDYIEHHQLEYMLELKNEADINHLLNMTPYAWKLSDLQKQQMAQAGFSCELDFKIEIHRRQKTE</sequence>
<dbReference type="InterPro" id="IPR016718">
    <property type="entry name" value="rRNA_m1G-MeTrfase_A_prd"/>
</dbReference>
<dbReference type="EC" id="2.1.1.187" evidence="5"/>
<evidence type="ECO:0000313" key="6">
    <source>
        <dbReference type="Proteomes" id="UP000502608"/>
    </source>
</evidence>
<dbReference type="InterPro" id="IPR052939">
    <property type="entry name" value="23S_rRNA_MeTrnsfrase_RlmA"/>
</dbReference>
<evidence type="ECO:0000259" key="3">
    <source>
        <dbReference type="Pfam" id="PF13847"/>
    </source>
</evidence>
<feature type="binding site" evidence="2">
    <location>
        <position position="68"/>
    </location>
    <ligand>
        <name>S-adenosyl-L-methionine</name>
        <dbReference type="ChEBI" id="CHEBI:59789"/>
    </ligand>
</feature>
<keyword evidence="6" id="KW-1185">Reference proteome</keyword>
<feature type="domain" description="Methyltransferase" evidence="3">
    <location>
        <begin position="88"/>
        <end position="214"/>
    </location>
</feature>
<keyword evidence="5" id="KW-0489">Methyltransferase</keyword>
<keyword evidence="1" id="KW-0479">Metal-binding</keyword>
<keyword evidence="1" id="KW-0862">Zinc</keyword>
<dbReference type="GO" id="GO:0052911">
    <property type="term" value="F:23S rRNA (guanine(745)-N(1))-methyltransferase activity"/>
    <property type="evidence" value="ECO:0007669"/>
    <property type="project" value="UniProtKB-EC"/>
</dbReference>
<dbReference type="EMBL" id="CP050313">
    <property type="protein sequence ID" value="QIR14343.1"/>
    <property type="molecule type" value="Genomic_DNA"/>
</dbReference>
<dbReference type="InterPro" id="IPR025714">
    <property type="entry name" value="Methyltranfer_dom"/>
</dbReference>
<dbReference type="InterPro" id="IPR029063">
    <property type="entry name" value="SAM-dependent_MTases_sf"/>
</dbReference>
<dbReference type="PANTHER" id="PTHR43460">
    <property type="entry name" value="METHYLTRANSFERASE"/>
    <property type="match status" value="1"/>
</dbReference>
<dbReference type="InterPro" id="IPR048647">
    <property type="entry name" value="RlmA_N"/>
</dbReference>
<keyword evidence="2" id="KW-0949">S-adenosyl-L-methionine</keyword>